<evidence type="ECO:0000313" key="7">
    <source>
        <dbReference type="Proteomes" id="UP000504617"/>
    </source>
</evidence>
<dbReference type="Gene3D" id="2.20.100.10">
    <property type="entry name" value="Thrombospondin type-1 (TSP1) repeat"/>
    <property type="match status" value="7"/>
</dbReference>
<dbReference type="InterPro" id="IPR000884">
    <property type="entry name" value="TSP1_rpt"/>
</dbReference>
<evidence type="ECO:0000256" key="2">
    <source>
        <dbReference type="ARBA" id="ARBA00022525"/>
    </source>
</evidence>
<dbReference type="GO" id="GO:0030414">
    <property type="term" value="F:peptidase inhibitor activity"/>
    <property type="evidence" value="ECO:0007669"/>
    <property type="project" value="InterPro"/>
</dbReference>
<comment type="subcellular location">
    <subcellularLocation>
        <location evidence="1">Secreted</location>
    </subcellularLocation>
</comment>
<name>A0A6I9Y5Z4_9SAUR</name>
<dbReference type="InterPro" id="IPR036084">
    <property type="entry name" value="Ser_inhib-like_sf"/>
</dbReference>
<dbReference type="RefSeq" id="XP_013913580.1">
    <property type="nucleotide sequence ID" value="XM_014058105.1"/>
</dbReference>
<organism evidence="7 8">
    <name type="scientific">Thamnophis sirtalis</name>
    <dbReference type="NCBI Taxonomy" id="35019"/>
    <lineage>
        <taxon>Eukaryota</taxon>
        <taxon>Metazoa</taxon>
        <taxon>Chordata</taxon>
        <taxon>Craniata</taxon>
        <taxon>Vertebrata</taxon>
        <taxon>Euteleostomi</taxon>
        <taxon>Lepidosauria</taxon>
        <taxon>Squamata</taxon>
        <taxon>Bifurcata</taxon>
        <taxon>Unidentata</taxon>
        <taxon>Episquamata</taxon>
        <taxon>Toxicofera</taxon>
        <taxon>Serpentes</taxon>
        <taxon>Colubroidea</taxon>
        <taxon>Colubridae</taxon>
        <taxon>Natricinae</taxon>
        <taxon>Thamnophis</taxon>
    </lineage>
</organism>
<dbReference type="Pfam" id="PF01826">
    <property type="entry name" value="TIL"/>
    <property type="match status" value="2"/>
</dbReference>
<dbReference type="FunFam" id="2.10.25.10:FF:000217">
    <property type="entry name" value="SCO-spondin"/>
    <property type="match status" value="1"/>
</dbReference>
<dbReference type="Gene3D" id="2.10.25.10">
    <property type="entry name" value="Laminin"/>
    <property type="match status" value="2"/>
</dbReference>
<dbReference type="CDD" id="cd19941">
    <property type="entry name" value="TIL"/>
    <property type="match status" value="2"/>
</dbReference>
<dbReference type="FunFam" id="2.20.100.10:FF:000001">
    <property type="entry name" value="semaphorin-5A isoform X1"/>
    <property type="match status" value="1"/>
</dbReference>
<keyword evidence="2" id="KW-0964">Secreted</keyword>
<dbReference type="SUPFAM" id="SSF57603">
    <property type="entry name" value="FnI-like domain"/>
    <property type="match status" value="1"/>
</dbReference>
<keyword evidence="4" id="KW-1015">Disulfide bond</keyword>
<evidence type="ECO:0000259" key="6">
    <source>
        <dbReference type="PROSITE" id="PS51446"/>
    </source>
</evidence>
<evidence type="ECO:0000313" key="8">
    <source>
        <dbReference type="RefSeq" id="XP_013913580.1"/>
    </source>
</evidence>
<dbReference type="Pfam" id="PF00090">
    <property type="entry name" value="TSP_1"/>
    <property type="match status" value="7"/>
</dbReference>
<evidence type="ECO:0000256" key="3">
    <source>
        <dbReference type="ARBA" id="ARBA00022737"/>
    </source>
</evidence>
<evidence type="ECO:0000256" key="5">
    <source>
        <dbReference type="SAM" id="MobiDB-lite"/>
    </source>
</evidence>
<dbReference type="Proteomes" id="UP000504617">
    <property type="component" value="Unplaced"/>
</dbReference>
<dbReference type="PANTHER" id="PTHR22906:SF21">
    <property type="entry name" value="SEMA DOMAIN-CONTAINING PROTEIN"/>
    <property type="match status" value="1"/>
</dbReference>
<proteinExistence type="predicted"/>
<dbReference type="InterPro" id="IPR036383">
    <property type="entry name" value="TSP1_rpt_sf"/>
</dbReference>
<keyword evidence="7" id="KW-1185">Reference proteome</keyword>
<dbReference type="KEGG" id="tsr:106542393"/>
<feature type="domain" description="Pacifastin" evidence="6">
    <location>
        <begin position="325"/>
        <end position="359"/>
    </location>
</feature>
<feature type="compositionally biased region" description="Basic and acidic residues" evidence="5">
    <location>
        <begin position="38"/>
        <end position="54"/>
    </location>
</feature>
<feature type="region of interest" description="Disordered" evidence="5">
    <location>
        <begin position="1"/>
        <end position="84"/>
    </location>
</feature>
<dbReference type="AlphaFoldDB" id="A0A6I9Y5Z4"/>
<dbReference type="GeneID" id="106542393"/>
<dbReference type="Pfam" id="PF19030">
    <property type="entry name" value="TSP1_ADAMTS"/>
    <property type="match status" value="1"/>
</dbReference>
<gene>
    <name evidence="8" type="primary">LOC106542393</name>
</gene>
<evidence type="ECO:0000256" key="1">
    <source>
        <dbReference type="ARBA" id="ARBA00004613"/>
    </source>
</evidence>
<sequence>MEGTRGQKRKTQEAKNTRHERSKTRSTEAKNGRHKRPKTEDTRSQEHEAREVKNAKHRGQKWKAQEAKNVRHGGGDGSEDGGLTPWSPWTPCSKTCSDPDLPAVKTRRRFCLGGNGCAGDTVQERECNLPQCTETPVCEDKDCFGLNCTWNPWSSWSECSRSCGVGQQQRLRTYHPPGQGGHWCQDILTANLERRFCNLPACKVDGVWSKWSPWSWCDRTCGGGRSARTRTCTSPPPKNGGRHCPGEKYHVRVCNPHPCEETCPPMMHWVGCANECPRHCWDLQEGIVCQEKEACEPGCRCPDGTLEQDGTCVPLTHCECTDAQGHSWAPGSQYDVGCNNCTCAPGGRILCTNYTCPPTECIWSLWSSWSQCSVTCGNGLRTRFRTPTSGSWAPDCLMEQVQTHPCALDSCPPLCVHEGRETSLGSTWLLGECQQCICTPEGIYCLDITCIVHGGWTPWSPWSDCPMTCGGSVQIRTRACINPPPRNQGLPCVGPDTQSQNCSTQPCPEDELCPWSAWSPCSQSCGTGLTSRTRSCVCSTASAGAEGSLCTENSHPQETEACYLRACRDCPWSPWTPWTHCSCSFLVQQRYRNQQGWETDREPCLGLDGQFRMCNYSQCSESSCDPPFEFRACGSPCDSHCSTLKSPELCKDIPRCLPGCYCPQGLLEQRGSCVPPAQCACLHPHQAGGPVFMAAGDSVLIGCKKCVCQAGELQCSSQGCHGLLPLSGWSPWTACSDCLLLVALGPRVFPPLLAQTSWPSLPAQVSVQYRYRFCLDPQTGQIWRGPGGLCIAELEEQLLCLDETNACQDFCQWSEWGVWSPCQAPCSGGFRLRQRVALNPNAEQDCKGLRFQSETCNMAPCPGNEAGVSRA</sequence>
<accession>A0A6I9Y5Z4</accession>
<dbReference type="SUPFAM" id="SSF57567">
    <property type="entry name" value="Serine protease inhibitors"/>
    <property type="match status" value="2"/>
</dbReference>
<dbReference type="InterPro" id="IPR008037">
    <property type="entry name" value="Pacifastin_dom"/>
</dbReference>
<feature type="compositionally biased region" description="Basic and acidic residues" evidence="5">
    <location>
        <begin position="10"/>
        <end position="31"/>
    </location>
</feature>
<reference evidence="8" key="1">
    <citation type="submission" date="2025-08" db="UniProtKB">
        <authorList>
            <consortium name="RefSeq"/>
        </authorList>
    </citation>
    <scope>IDENTIFICATION</scope>
    <source>
        <tissue evidence="8">Skeletal muscle</tissue>
    </source>
</reference>
<protein>
    <submittedName>
        <fullName evidence="8">SCO-spondin-like</fullName>
    </submittedName>
</protein>
<dbReference type="SMART" id="SM00209">
    <property type="entry name" value="TSP1"/>
    <property type="match status" value="8"/>
</dbReference>
<dbReference type="SUPFAM" id="SSF82895">
    <property type="entry name" value="TSP-1 type 1 repeat"/>
    <property type="match status" value="7"/>
</dbReference>
<dbReference type="GO" id="GO:0005576">
    <property type="term" value="C:extracellular region"/>
    <property type="evidence" value="ECO:0007669"/>
    <property type="project" value="UniProtKB-SubCell"/>
</dbReference>
<dbReference type="OrthoDB" id="6262482at2759"/>
<dbReference type="FunFam" id="2.20.100.10:FF:000002">
    <property type="entry name" value="Unc-5 netrin receptor C"/>
    <property type="match status" value="1"/>
</dbReference>
<dbReference type="InterPro" id="IPR002919">
    <property type="entry name" value="TIL_dom"/>
</dbReference>
<evidence type="ECO:0000256" key="4">
    <source>
        <dbReference type="ARBA" id="ARBA00023157"/>
    </source>
</evidence>
<dbReference type="PROSITE" id="PS51446">
    <property type="entry name" value="PACIFASTIN"/>
    <property type="match status" value="1"/>
</dbReference>
<dbReference type="InterPro" id="IPR036201">
    <property type="entry name" value="Pacifastin_dom_sf"/>
</dbReference>
<keyword evidence="3" id="KW-0677">Repeat</keyword>
<dbReference type="SUPFAM" id="SSF57283">
    <property type="entry name" value="PMP inhibitors"/>
    <property type="match status" value="1"/>
</dbReference>
<dbReference type="PROSITE" id="PS50092">
    <property type="entry name" value="TSP1"/>
    <property type="match status" value="8"/>
</dbReference>
<dbReference type="InterPro" id="IPR052065">
    <property type="entry name" value="Compl_asym_regulator"/>
</dbReference>
<dbReference type="PANTHER" id="PTHR22906">
    <property type="entry name" value="PROPERDIN"/>
    <property type="match status" value="1"/>
</dbReference>